<evidence type="ECO:0000313" key="4">
    <source>
        <dbReference type="Proteomes" id="UP000597762"/>
    </source>
</evidence>
<sequence length="687" mass="76831">MNTVADGLVKFRDGKKWKLRWCAVRMPSPVADRLQVYLYKDCKDALKAGNAKSTFPLEGFYGIESGFSYEKECNVMAIICQKQVIMMAFESRELMIHFELRIRRSLGEEHQYPVRILKVPSGSKLPLENVRMHIHGAKFCFTAYIPPKMLQSWQISDLRRFGLVESKFAFEGGSRCGKGAGVHVIATDQGDEVAEIFQAASEGKSSGSNRKCPITKRRSQINDFSESTFKPSYFKESSNPTCPAELDLWSNDYEWQKRHSISATDYGCAQGYDSFSPSGSSAVTSNGNVNSASEEESASPSYTANSVIDCEIDRAANQTRRRDAHDKLHREEEKLQREISLLDEMLQVCQLEETKPGTGESKSKFIVSMHTKSPSPSQKFSATEMWVDTKPQQMVQYCNNICSLNNNITAKRSSAGFWESGMPNTSLLPKRNKIPQSSNAPLPYSCKSKHHEDEEMGSPVDFPIGELKEKFSLPLNKPISPDEQAAAIARHVADLPPFIPPKTKTYPCSLSPVFESNSFLLTDAGPVEQKCEKELNLNQIELLQPPFQLKDLSDYVQQKQQVQSSLRIAPASDDTQDIVWIPRDADSAGERQLSESDNENVMLSNWKQIKADECSYSPETSPVECTTETITNYATIDMVATVAAQKAGREHAQSRGDCFQNAARKCSSPNLPKEQKGNIGQFKEKSL</sequence>
<evidence type="ECO:0000256" key="1">
    <source>
        <dbReference type="SAM" id="MobiDB-lite"/>
    </source>
</evidence>
<protein>
    <submittedName>
        <fullName evidence="3">Protein Dok-7</fullName>
    </submittedName>
</protein>
<name>A0A812B2I0_ACAPH</name>
<dbReference type="SUPFAM" id="SSF50729">
    <property type="entry name" value="PH domain-like"/>
    <property type="match status" value="2"/>
</dbReference>
<dbReference type="EMBL" id="CAHIKZ030000283">
    <property type="protein sequence ID" value="CAE1166072.1"/>
    <property type="molecule type" value="Genomic_DNA"/>
</dbReference>
<reference evidence="3" key="1">
    <citation type="submission" date="2021-01" db="EMBL/GenBank/DDBJ databases">
        <authorList>
            <person name="Li R."/>
            <person name="Bekaert M."/>
        </authorList>
    </citation>
    <scope>NUCLEOTIDE SEQUENCE</scope>
    <source>
        <strain evidence="3">Farmed</strain>
    </source>
</reference>
<dbReference type="Gene3D" id="2.30.29.30">
    <property type="entry name" value="Pleckstrin-homology domain (PH domain)/Phosphotyrosine-binding domain (PTB)"/>
    <property type="match status" value="2"/>
</dbReference>
<dbReference type="InterPro" id="IPR037746">
    <property type="entry name" value="Dok-7"/>
</dbReference>
<feature type="compositionally biased region" description="Low complexity" evidence="1">
    <location>
        <begin position="285"/>
        <end position="304"/>
    </location>
</feature>
<dbReference type="OrthoDB" id="6537982at2759"/>
<feature type="region of interest" description="Disordered" evidence="1">
    <location>
        <begin position="428"/>
        <end position="456"/>
    </location>
</feature>
<accession>A0A812B2I0</accession>
<dbReference type="GO" id="GO:0007528">
    <property type="term" value="P:neuromuscular junction development"/>
    <property type="evidence" value="ECO:0007669"/>
    <property type="project" value="TreeGrafter"/>
</dbReference>
<gene>
    <name evidence="3" type="ORF">SPHA_8691</name>
</gene>
<feature type="region of interest" description="Disordered" evidence="1">
    <location>
        <begin position="662"/>
        <end position="687"/>
    </location>
</feature>
<evidence type="ECO:0000313" key="3">
    <source>
        <dbReference type="EMBL" id="CAE1166072.1"/>
    </source>
</evidence>
<feature type="domain" description="IRS-type PTB" evidence="2">
    <location>
        <begin position="106"/>
        <end position="211"/>
    </location>
</feature>
<dbReference type="Pfam" id="PF02174">
    <property type="entry name" value="IRS"/>
    <property type="match status" value="1"/>
</dbReference>
<evidence type="ECO:0000259" key="2">
    <source>
        <dbReference type="PROSITE" id="PS51064"/>
    </source>
</evidence>
<organism evidence="3 4">
    <name type="scientific">Acanthosepion pharaonis</name>
    <name type="common">Pharaoh cuttlefish</name>
    <name type="synonym">Sepia pharaonis</name>
    <dbReference type="NCBI Taxonomy" id="158019"/>
    <lineage>
        <taxon>Eukaryota</taxon>
        <taxon>Metazoa</taxon>
        <taxon>Spiralia</taxon>
        <taxon>Lophotrochozoa</taxon>
        <taxon>Mollusca</taxon>
        <taxon>Cephalopoda</taxon>
        <taxon>Coleoidea</taxon>
        <taxon>Decapodiformes</taxon>
        <taxon>Sepiida</taxon>
        <taxon>Sepiina</taxon>
        <taxon>Sepiidae</taxon>
        <taxon>Acanthosepion</taxon>
    </lineage>
</organism>
<dbReference type="InterPro" id="IPR011993">
    <property type="entry name" value="PH-like_dom_sf"/>
</dbReference>
<dbReference type="InterPro" id="IPR002404">
    <property type="entry name" value="IRS_PTB"/>
</dbReference>
<dbReference type="GO" id="GO:0019901">
    <property type="term" value="F:protein kinase binding"/>
    <property type="evidence" value="ECO:0007669"/>
    <property type="project" value="InterPro"/>
</dbReference>
<dbReference type="AlphaFoldDB" id="A0A812B2I0"/>
<comment type="caution">
    <text evidence="3">The sequence shown here is derived from an EMBL/GenBank/DDBJ whole genome shotgun (WGS) entry which is preliminary data.</text>
</comment>
<dbReference type="PANTHER" id="PTHR21636:SF2">
    <property type="entry name" value="PROTEIN DOK-7"/>
    <property type="match status" value="1"/>
</dbReference>
<dbReference type="Proteomes" id="UP000597762">
    <property type="component" value="Unassembled WGS sequence"/>
</dbReference>
<dbReference type="SMART" id="SM01244">
    <property type="entry name" value="IRS"/>
    <property type="match status" value="1"/>
</dbReference>
<proteinExistence type="predicted"/>
<dbReference type="PANTHER" id="PTHR21636">
    <property type="entry name" value="PROTEIN DOK-7"/>
    <property type="match status" value="1"/>
</dbReference>
<dbReference type="PROSITE" id="PS51064">
    <property type="entry name" value="IRS_PTB"/>
    <property type="match status" value="1"/>
</dbReference>
<feature type="region of interest" description="Disordered" evidence="1">
    <location>
        <begin position="277"/>
        <end position="304"/>
    </location>
</feature>
<keyword evidence="4" id="KW-1185">Reference proteome</keyword>